<protein>
    <recommendedName>
        <fullName evidence="9">Morc S5 domain-containing protein</fullName>
    </recommendedName>
</protein>
<keyword evidence="6" id="KW-0539">Nucleus</keyword>
<feature type="compositionally biased region" description="Low complexity" evidence="8">
    <location>
        <begin position="575"/>
        <end position="585"/>
    </location>
</feature>
<proteinExistence type="inferred from homology"/>
<dbReference type="InterPro" id="IPR045261">
    <property type="entry name" value="MORC_ATPase"/>
</dbReference>
<accession>A0ABP0UMA2</accession>
<dbReference type="InterPro" id="IPR036890">
    <property type="entry name" value="HATPase_C_sf"/>
</dbReference>
<dbReference type="Pfam" id="PF13589">
    <property type="entry name" value="HATPase_c_3"/>
    <property type="match status" value="1"/>
</dbReference>
<dbReference type="SUPFAM" id="SSF55874">
    <property type="entry name" value="ATPase domain of HSP90 chaperone/DNA topoisomerase II/histidine kinase"/>
    <property type="match status" value="1"/>
</dbReference>
<evidence type="ECO:0000256" key="4">
    <source>
        <dbReference type="ARBA" id="ARBA00022759"/>
    </source>
</evidence>
<dbReference type="InterPro" id="IPR041006">
    <property type="entry name" value="Morc_S5"/>
</dbReference>
<keyword evidence="4" id="KW-0378">Hydrolase</keyword>
<evidence type="ECO:0000256" key="2">
    <source>
        <dbReference type="ARBA" id="ARBA00007845"/>
    </source>
</evidence>
<reference evidence="10" key="1">
    <citation type="submission" date="2024-02" db="EMBL/GenBank/DDBJ databases">
        <authorList>
            <consortium name="ELIXIR-Norway"/>
            <consortium name="Elixir Norway"/>
        </authorList>
    </citation>
    <scope>NUCLEOTIDE SEQUENCE</scope>
</reference>
<comment type="subcellular location">
    <subcellularLocation>
        <location evidence="1">Nucleus</location>
    </subcellularLocation>
</comment>
<feature type="domain" description="Morc S5" evidence="9">
    <location>
        <begin position="373"/>
        <end position="515"/>
    </location>
</feature>
<name>A0ABP0UMA2_9BRYO</name>
<evidence type="ECO:0000256" key="6">
    <source>
        <dbReference type="ARBA" id="ARBA00023242"/>
    </source>
</evidence>
<gene>
    <name evidence="10" type="ORF">CSSPTR1EN2_LOCUS17554</name>
</gene>
<feature type="compositionally biased region" description="Polar residues" evidence="8">
    <location>
        <begin position="586"/>
        <end position="599"/>
    </location>
</feature>
<feature type="region of interest" description="Disordered" evidence="8">
    <location>
        <begin position="571"/>
        <end position="639"/>
    </location>
</feature>
<evidence type="ECO:0000256" key="3">
    <source>
        <dbReference type="ARBA" id="ARBA00022722"/>
    </source>
</evidence>
<evidence type="ECO:0000256" key="8">
    <source>
        <dbReference type="SAM" id="MobiDB-lite"/>
    </source>
</evidence>
<evidence type="ECO:0000313" key="10">
    <source>
        <dbReference type="EMBL" id="CAK9225440.1"/>
    </source>
</evidence>
<feature type="compositionally biased region" description="Low complexity" evidence="8">
    <location>
        <begin position="49"/>
        <end position="58"/>
    </location>
</feature>
<keyword evidence="5 7" id="KW-0175">Coiled coil</keyword>
<keyword evidence="3" id="KW-0540">Nuclease</keyword>
<feature type="compositionally biased region" description="Basic and acidic residues" evidence="8">
    <location>
        <begin position="712"/>
        <end position="727"/>
    </location>
</feature>
<organism evidence="10 11">
    <name type="scientific">Sphagnum troendelagicum</name>
    <dbReference type="NCBI Taxonomy" id="128251"/>
    <lineage>
        <taxon>Eukaryota</taxon>
        <taxon>Viridiplantae</taxon>
        <taxon>Streptophyta</taxon>
        <taxon>Embryophyta</taxon>
        <taxon>Bryophyta</taxon>
        <taxon>Sphagnophytina</taxon>
        <taxon>Sphagnopsida</taxon>
        <taxon>Sphagnales</taxon>
        <taxon>Sphagnaceae</taxon>
        <taxon>Sphagnum</taxon>
    </lineage>
</organism>
<keyword evidence="11" id="KW-1185">Reference proteome</keyword>
<dbReference type="Proteomes" id="UP001497512">
    <property type="component" value="Chromosome 5"/>
</dbReference>
<dbReference type="EMBL" id="OZ019897">
    <property type="protein sequence ID" value="CAK9225440.1"/>
    <property type="molecule type" value="Genomic_DNA"/>
</dbReference>
<evidence type="ECO:0000313" key="11">
    <source>
        <dbReference type="Proteomes" id="UP001497512"/>
    </source>
</evidence>
<evidence type="ECO:0000256" key="5">
    <source>
        <dbReference type="ARBA" id="ARBA00023054"/>
    </source>
</evidence>
<feature type="compositionally biased region" description="Gly residues" evidence="8">
    <location>
        <begin position="39"/>
        <end position="48"/>
    </location>
</feature>
<sequence>MAGVIDLVSSDDEENPGTQEGDKTPLVAEPLVSLTPGGSVDGSGGGGSSSLFHSSSGGVKNGNPEGGANGWIPKGKGTIRAADDGRSSFRDPDVCRHFWRAGDYNAPAPRRQRPAQGSMDHVRVHPKFLHSNATSHKWALGAIAELLDNAIDEIENGATYVRVDKITNPRDGNPALLIQDDGGGMGPEGIRQCMSLGYSRKNTNTTIGQYGNGFKTSTMRLGADVIVFTRNSSGRVATQSIGLLSYTFLRKAGHEDIVVPMLDYQLSASGREPTVLVRSNMDDWLSNLATLMRWSPYASEVELLKQFNDIGWHGTKVIVFNLWLNDDGILELDFDSDEHDIQLRVGSKDKPGKQVNLPTQLTQEHIVNRYRLSLRAYASILYLQMPPQFQIILRNLPVEHHSIAMDLKFCEYIVYKPQIGGNKDPINKETSVITTIGFTKEAPMVNVHGFNVYHKNRLIMPFWKVFQDNSSRGRGVVGVLEANFIEPAHDKQDFERTTVFLRLEARLKAMTIEYWNLHCHLIGYQSSADKRNRKTMLQVEIPVAIPAAVAATSSHPLSSHLPVIANQNKPQMVTSLSPSTSDSSSQGEQLPDHSSSVATNLKKINGSLSQQQHPGMPFVPASGGTLRATSNSGRVSSSNGRVTEGILEQNITLRAKCKEYEKREKDWEEKVAALERELAEHKVKYSLLQEQMRLVQAVRDNEDEVNTTQERFTMEERIPKLESEMEE</sequence>
<keyword evidence="4" id="KW-0255">Endonuclease</keyword>
<dbReference type="Gene3D" id="3.30.565.10">
    <property type="entry name" value="Histidine kinase-like ATPase, C-terminal domain"/>
    <property type="match status" value="1"/>
</dbReference>
<feature type="region of interest" description="Disordered" evidence="8">
    <location>
        <begin position="705"/>
        <end position="727"/>
    </location>
</feature>
<dbReference type="PANTHER" id="PTHR23336:SF50">
    <property type="entry name" value="PROTEIN MICRORCHIDIA 1-RELATED"/>
    <property type="match status" value="1"/>
</dbReference>
<feature type="coiled-coil region" evidence="7">
    <location>
        <begin position="650"/>
        <end position="691"/>
    </location>
</feature>
<feature type="region of interest" description="Disordered" evidence="8">
    <location>
        <begin position="1"/>
        <end position="87"/>
    </location>
</feature>
<evidence type="ECO:0000256" key="1">
    <source>
        <dbReference type="ARBA" id="ARBA00004123"/>
    </source>
</evidence>
<dbReference type="PANTHER" id="PTHR23336">
    <property type="entry name" value="ZINC FINGER CW-TYPE COILED-COIL DOMAIN PROTEIN 3"/>
    <property type="match status" value="1"/>
</dbReference>
<evidence type="ECO:0000259" key="9">
    <source>
        <dbReference type="Pfam" id="PF17942"/>
    </source>
</evidence>
<feature type="compositionally biased region" description="Low complexity" evidence="8">
    <location>
        <begin position="629"/>
        <end position="639"/>
    </location>
</feature>
<evidence type="ECO:0000256" key="7">
    <source>
        <dbReference type="SAM" id="Coils"/>
    </source>
</evidence>
<dbReference type="Pfam" id="PF17942">
    <property type="entry name" value="Morc6_S5"/>
    <property type="match status" value="1"/>
</dbReference>
<comment type="similarity">
    <text evidence="2">Belongs to the MORC ATPase protein family.</text>
</comment>